<protein>
    <submittedName>
        <fullName evidence="1">Uncharacterized protein</fullName>
    </submittedName>
</protein>
<dbReference type="AlphaFoldDB" id="A0A0E9RQ94"/>
<sequence>MKFINRIVFNYFPTTHLYVLNVLAQNGCRASPEVGATQQWCRGVGLTPSAL</sequence>
<proteinExistence type="predicted"/>
<accession>A0A0E9RQ94</accession>
<evidence type="ECO:0000313" key="1">
    <source>
        <dbReference type="EMBL" id="JAH30528.1"/>
    </source>
</evidence>
<dbReference type="EMBL" id="GBXM01078049">
    <property type="protein sequence ID" value="JAH30528.1"/>
    <property type="molecule type" value="Transcribed_RNA"/>
</dbReference>
<name>A0A0E9RQ94_ANGAN</name>
<reference evidence="1" key="1">
    <citation type="submission" date="2014-11" db="EMBL/GenBank/DDBJ databases">
        <authorList>
            <person name="Amaro Gonzalez C."/>
        </authorList>
    </citation>
    <scope>NUCLEOTIDE SEQUENCE</scope>
</reference>
<reference evidence="1" key="2">
    <citation type="journal article" date="2015" name="Fish Shellfish Immunol.">
        <title>Early steps in the European eel (Anguilla anguilla)-Vibrio vulnificus interaction in the gills: Role of the RtxA13 toxin.</title>
        <authorList>
            <person name="Callol A."/>
            <person name="Pajuelo D."/>
            <person name="Ebbesson L."/>
            <person name="Teles M."/>
            <person name="MacKenzie S."/>
            <person name="Amaro C."/>
        </authorList>
    </citation>
    <scope>NUCLEOTIDE SEQUENCE</scope>
</reference>
<organism evidence="1">
    <name type="scientific">Anguilla anguilla</name>
    <name type="common">European freshwater eel</name>
    <name type="synonym">Muraena anguilla</name>
    <dbReference type="NCBI Taxonomy" id="7936"/>
    <lineage>
        <taxon>Eukaryota</taxon>
        <taxon>Metazoa</taxon>
        <taxon>Chordata</taxon>
        <taxon>Craniata</taxon>
        <taxon>Vertebrata</taxon>
        <taxon>Euteleostomi</taxon>
        <taxon>Actinopterygii</taxon>
        <taxon>Neopterygii</taxon>
        <taxon>Teleostei</taxon>
        <taxon>Anguilliformes</taxon>
        <taxon>Anguillidae</taxon>
        <taxon>Anguilla</taxon>
    </lineage>
</organism>